<evidence type="ECO:0000256" key="2">
    <source>
        <dbReference type="SAM" id="Phobius"/>
    </source>
</evidence>
<evidence type="ECO:0000313" key="3">
    <source>
        <dbReference type="EMBL" id="KPV78018.1"/>
    </source>
</evidence>
<name>A0A194SBB9_RHOGW</name>
<protein>
    <submittedName>
        <fullName evidence="3">Uncharacterized protein</fullName>
    </submittedName>
</protein>
<evidence type="ECO:0000313" key="4">
    <source>
        <dbReference type="Proteomes" id="UP000053890"/>
    </source>
</evidence>
<keyword evidence="2" id="KW-1133">Transmembrane helix</keyword>
<sequence>MAPQYTHDGPWDGSTSSIGDGNSPWWWDDNNNDDDGGLSERDRLLAIILPSVFGGLLVLLLLWILYRLNSVRRRVLACEERELVHDAAITAVKEEREAEREGWYGAGWQHGRRHGRDRRRRCVEPQLPCRPQILPVAVPFPTYGGGDYKHHHHRRHHHHHQYPPGGYPAIGYPGYC</sequence>
<gene>
    <name evidence="3" type="ORF">RHOBADRAFT_40565</name>
</gene>
<dbReference type="EMBL" id="KQ474073">
    <property type="protein sequence ID" value="KPV78018.1"/>
    <property type="molecule type" value="Genomic_DNA"/>
</dbReference>
<proteinExistence type="predicted"/>
<accession>A0A194SBB9</accession>
<keyword evidence="4" id="KW-1185">Reference proteome</keyword>
<feature type="transmembrane region" description="Helical" evidence="2">
    <location>
        <begin position="44"/>
        <end position="66"/>
    </location>
</feature>
<dbReference type="AlphaFoldDB" id="A0A194SBB9"/>
<reference evidence="3 4" key="1">
    <citation type="journal article" date="2015" name="Front. Microbiol.">
        <title>Genome sequence of the plant growth promoting endophytic yeast Rhodotorula graminis WP1.</title>
        <authorList>
            <person name="Firrincieli A."/>
            <person name="Otillar R."/>
            <person name="Salamov A."/>
            <person name="Schmutz J."/>
            <person name="Khan Z."/>
            <person name="Redman R.S."/>
            <person name="Fleck N.D."/>
            <person name="Lindquist E."/>
            <person name="Grigoriev I.V."/>
            <person name="Doty S.L."/>
        </authorList>
    </citation>
    <scope>NUCLEOTIDE SEQUENCE [LARGE SCALE GENOMIC DNA]</scope>
    <source>
        <strain evidence="3 4">WP1</strain>
    </source>
</reference>
<evidence type="ECO:0000256" key="1">
    <source>
        <dbReference type="SAM" id="MobiDB-lite"/>
    </source>
</evidence>
<dbReference type="Proteomes" id="UP000053890">
    <property type="component" value="Unassembled WGS sequence"/>
</dbReference>
<organism evidence="3 4">
    <name type="scientific">Rhodotorula graminis (strain WP1)</name>
    <dbReference type="NCBI Taxonomy" id="578459"/>
    <lineage>
        <taxon>Eukaryota</taxon>
        <taxon>Fungi</taxon>
        <taxon>Dikarya</taxon>
        <taxon>Basidiomycota</taxon>
        <taxon>Pucciniomycotina</taxon>
        <taxon>Microbotryomycetes</taxon>
        <taxon>Sporidiobolales</taxon>
        <taxon>Sporidiobolaceae</taxon>
        <taxon>Rhodotorula</taxon>
    </lineage>
</organism>
<feature type="region of interest" description="Disordered" evidence="1">
    <location>
        <begin position="1"/>
        <end position="26"/>
    </location>
</feature>
<keyword evidence="2" id="KW-0812">Transmembrane</keyword>
<dbReference type="RefSeq" id="XP_018274067.1">
    <property type="nucleotide sequence ID" value="XM_018413729.1"/>
</dbReference>
<keyword evidence="2" id="KW-0472">Membrane</keyword>
<dbReference type="GeneID" id="28974178"/>